<feature type="transmembrane region" description="Helical" evidence="1">
    <location>
        <begin position="49"/>
        <end position="69"/>
    </location>
</feature>
<dbReference type="InterPro" id="IPR008523">
    <property type="entry name" value="DUF805"/>
</dbReference>
<feature type="transmembrane region" description="Helical" evidence="1">
    <location>
        <begin position="75"/>
        <end position="95"/>
    </location>
</feature>
<comment type="caution">
    <text evidence="3">The sequence shown here is derived from an EMBL/GenBank/DDBJ whole genome shotgun (WGS) entry which is preliminary data.</text>
</comment>
<dbReference type="AlphaFoldDB" id="A0A2P5GNQ4"/>
<feature type="transmembrane region" description="Helical" evidence="1">
    <location>
        <begin position="107"/>
        <end position="131"/>
    </location>
</feature>
<name>A0A2P5GNQ4_9ENTR</name>
<keyword evidence="4" id="KW-1185">Reference proteome</keyword>
<proteinExistence type="predicted"/>
<dbReference type="GO" id="GO:0005886">
    <property type="term" value="C:plasma membrane"/>
    <property type="evidence" value="ECO:0007669"/>
    <property type="project" value="TreeGrafter"/>
</dbReference>
<sequence length="145" mass="16746">MASTLNPLFFRLSSVLCDNICEKDVMMKWFWYCLKNYATWDCRGHRREYACFNVTLLAIPLLVELFLPLEYAVRLIPVWLILGVLFLVPVVCSHIRRLHDLNWSGWWVILILLLAQVPLGNLLFTLTLSLLPGTSGLNRFGAPPR</sequence>
<keyword evidence="1" id="KW-0812">Transmembrane</keyword>
<evidence type="ECO:0000256" key="1">
    <source>
        <dbReference type="SAM" id="Phobius"/>
    </source>
</evidence>
<dbReference type="PANTHER" id="PTHR34980">
    <property type="entry name" value="INNER MEMBRANE PROTEIN-RELATED-RELATED"/>
    <property type="match status" value="1"/>
</dbReference>
<evidence type="ECO:0000313" key="2">
    <source>
        <dbReference type="EMBL" id="POP44006.1"/>
    </source>
</evidence>
<keyword evidence="1" id="KW-1133">Transmembrane helix</keyword>
<evidence type="ECO:0000313" key="5">
    <source>
        <dbReference type="Proteomes" id="UP000247005"/>
    </source>
</evidence>
<dbReference type="Proteomes" id="UP000247005">
    <property type="component" value="Unassembled WGS sequence"/>
</dbReference>
<protein>
    <recommendedName>
        <fullName evidence="6">DUF805 domain-containing protein</fullName>
    </recommendedName>
</protein>
<evidence type="ECO:0000313" key="4">
    <source>
        <dbReference type="Proteomes" id="UP000237073"/>
    </source>
</evidence>
<evidence type="ECO:0008006" key="6">
    <source>
        <dbReference type="Google" id="ProtNLM"/>
    </source>
</evidence>
<organism evidence="3 5">
    <name type="scientific">Superficieibacter electus</name>
    <dbReference type="NCBI Taxonomy" id="2022662"/>
    <lineage>
        <taxon>Bacteria</taxon>
        <taxon>Pseudomonadati</taxon>
        <taxon>Pseudomonadota</taxon>
        <taxon>Gammaproteobacteria</taxon>
        <taxon>Enterobacterales</taxon>
        <taxon>Enterobacteriaceae</taxon>
        <taxon>Superficieibacter</taxon>
    </lineage>
</organism>
<dbReference type="Proteomes" id="UP000237073">
    <property type="component" value="Unassembled WGS sequence"/>
</dbReference>
<accession>A0A2P5GNQ4</accession>
<dbReference type="Pfam" id="PF05656">
    <property type="entry name" value="DUF805"/>
    <property type="match status" value="1"/>
</dbReference>
<dbReference type="OrthoDB" id="9812349at2"/>
<dbReference type="EMBL" id="PQGD01000011">
    <property type="protein sequence ID" value="POP48178.1"/>
    <property type="molecule type" value="Genomic_DNA"/>
</dbReference>
<dbReference type="EMBL" id="PQGE01000011">
    <property type="protein sequence ID" value="POP44006.1"/>
    <property type="molecule type" value="Genomic_DNA"/>
</dbReference>
<evidence type="ECO:0000313" key="3">
    <source>
        <dbReference type="EMBL" id="POP48178.1"/>
    </source>
</evidence>
<gene>
    <name evidence="3" type="ORF">CHU32_15205</name>
    <name evidence="2" type="ORF">CHU33_13515</name>
</gene>
<keyword evidence="1" id="KW-0472">Membrane</keyword>
<reference evidence="4 5" key="1">
    <citation type="submission" date="2018-01" db="EMBL/GenBank/DDBJ databases">
        <title>Superficieibacter electus gen. nov., sp. nov., an extended-spectrum beta-lactamase possessing member of the Enterobacteriaceae family, isolated from intensive care unit surfaces.</title>
        <authorList>
            <person name="Potter R.F."/>
            <person name="D'Souza A.W."/>
        </authorList>
    </citation>
    <scope>NUCLEOTIDE SEQUENCE [LARGE SCALE GENOMIC DNA]</scope>
    <source>
        <strain evidence="3 5">BP-1</strain>
        <strain evidence="2 4">BP-2</strain>
    </source>
</reference>
<dbReference type="PANTHER" id="PTHR34980:SF2">
    <property type="entry name" value="INNER MEMBRANE PROTEIN YHAH-RELATED"/>
    <property type="match status" value="1"/>
</dbReference>